<evidence type="ECO:0000256" key="3">
    <source>
        <dbReference type="ARBA" id="ARBA00022452"/>
    </source>
</evidence>
<keyword evidence="2" id="KW-0813">Transport</keyword>
<dbReference type="PANTHER" id="PTHR30069:SF46">
    <property type="entry name" value="OAR PROTEIN"/>
    <property type="match status" value="1"/>
</dbReference>
<keyword evidence="9" id="KW-1185">Reference proteome</keyword>
<evidence type="ECO:0000256" key="6">
    <source>
        <dbReference type="ARBA" id="ARBA00023237"/>
    </source>
</evidence>
<evidence type="ECO:0000313" key="8">
    <source>
        <dbReference type="EMBL" id="QUV95063.1"/>
    </source>
</evidence>
<evidence type="ECO:0000313" key="9">
    <source>
        <dbReference type="Proteomes" id="UP000677668"/>
    </source>
</evidence>
<comment type="subcellular location">
    <subcellularLocation>
        <location evidence="1">Cell outer membrane</location>
        <topology evidence="1">Multi-pass membrane protein</topology>
    </subcellularLocation>
</comment>
<keyword evidence="4" id="KW-0812">Transmembrane</keyword>
<evidence type="ECO:0000259" key="7">
    <source>
        <dbReference type="Pfam" id="PF25183"/>
    </source>
</evidence>
<dbReference type="Pfam" id="PF13620">
    <property type="entry name" value="CarboxypepD_reg"/>
    <property type="match status" value="1"/>
</dbReference>
<feature type="domain" description="TonB-dependent transporter Oar-like beta-barrel" evidence="7">
    <location>
        <begin position="597"/>
        <end position="927"/>
    </location>
</feature>
<dbReference type="Proteomes" id="UP000677668">
    <property type="component" value="Chromosome 2"/>
</dbReference>
<gene>
    <name evidence="8" type="ORF">J8C05_13625</name>
</gene>
<dbReference type="PANTHER" id="PTHR30069">
    <property type="entry name" value="TONB-DEPENDENT OUTER MEMBRANE RECEPTOR"/>
    <property type="match status" value="1"/>
</dbReference>
<reference evidence="8 9" key="1">
    <citation type="submission" date="2021-03" db="EMBL/GenBank/DDBJ databases">
        <title>Genomic and phenotypic characterization of Chloracidobacterium isolates provides evidence for multiple species.</title>
        <authorList>
            <person name="Saini M.K."/>
            <person name="Costas A.M.G."/>
            <person name="Tank M."/>
            <person name="Bryant D.A."/>
        </authorList>
    </citation>
    <scope>NUCLEOTIDE SEQUENCE [LARGE SCALE GENOMIC DNA]</scope>
    <source>
        <strain evidence="8 9">N</strain>
    </source>
</reference>
<dbReference type="Pfam" id="PF25183">
    <property type="entry name" value="OMP_b-brl_4"/>
    <property type="match status" value="2"/>
</dbReference>
<feature type="domain" description="TonB-dependent transporter Oar-like beta-barrel" evidence="7">
    <location>
        <begin position="253"/>
        <end position="323"/>
    </location>
</feature>
<evidence type="ECO:0000256" key="4">
    <source>
        <dbReference type="ARBA" id="ARBA00022692"/>
    </source>
</evidence>
<dbReference type="EMBL" id="CP072643">
    <property type="protein sequence ID" value="QUV95063.1"/>
    <property type="molecule type" value="Genomic_DNA"/>
</dbReference>
<keyword evidence="8" id="KW-0675">Receptor</keyword>
<dbReference type="RefSeq" id="WP_211423304.1">
    <property type="nucleotide sequence ID" value="NZ_CP072643.1"/>
</dbReference>
<evidence type="ECO:0000256" key="2">
    <source>
        <dbReference type="ARBA" id="ARBA00022448"/>
    </source>
</evidence>
<dbReference type="InterPro" id="IPR039426">
    <property type="entry name" value="TonB-dep_rcpt-like"/>
</dbReference>
<dbReference type="Gene3D" id="2.60.40.1120">
    <property type="entry name" value="Carboxypeptidase-like, regulatory domain"/>
    <property type="match status" value="1"/>
</dbReference>
<dbReference type="InterPro" id="IPR036942">
    <property type="entry name" value="Beta-barrel_TonB_sf"/>
</dbReference>
<protein>
    <submittedName>
        <fullName evidence="8">TonB-dependent receptor</fullName>
    </submittedName>
</protein>
<sequence length="1016" mass="110183">MMADRRVRLGWAVLWMLLLGCGAAAQSTLARLTGSVVDGERLPVAGATVVVHDTRRNVVREVTTDAQGRYVFTALEPATYRVAARHPTAGAAVEMLITLQLGEQRDALLVLVPTPTFDAEVRADTTAIETTSAGQSRTVDERSIQALPLSGRNFVDLVKLSPGVTPGRENVGGGPFKEPDIGVGAAAAPRIAFGGQTELNTLVQLDGLDHIQTVTGLPRATPPTEAVAAFRVSNATFESEYGRSLGGFVNILTKSGTNDLHGSLYGYGIHDALSARPLLTGSQWVLRQFQYGATLGGPLRRDRWFFLTSYEGQRRAESNRFSQVILSNLEAINAVRRHYGLTPETADQIRTGDYDLGFGRVDWRPNDRHTLAVRLNALAGTARGFLGGGGRASPASTTARDNRTTDVTVSATYTAVLTPTRVGEVRGQWARRDFTFRPRFAEPALELPNLIVMGKSTSDVDDYREDRLQLAGVLTQLKGAHTVKVGGDWSRLDDTARWDLFFPARIIFGGLLPAFLNRTPDGQPNPQPSTFWFPFVTGATTAPPVPFPFTRAVPEALRPNVTTQLVHAHYGLFGQDQWQAASSLTVTFGLRYDVETYPRRFFDRRDRNNFQPRVGVAWAVGRGVVRAGYGVFTDRIASSVGQVIFGAEWISRGDVPTAPQVFADVARFAGRFRQATISGPPSATSPIGAARATDIFLRGTASAPAGYGVPVGQPLPPGTLPLPTAESGATASFADNLSRRLRNPYAQHFTLGAEYPWWGVVWSAAYLRVLALKLPGHTGNLNAFQTGMLPTGKPILASRRFAELGHFFVTDNLGASGYHGGFFMARRTWHRGWSLSVAHTWSKTLTTVDAVNNLADYPEGLTLERFLSRQHATHRLAATVAGEAPRPTGWLGGWQGAVVIALESGRPFNVFAGGDFNGDGNPNSDRPGLLPRNSFRGPGFATVDVRLGRRFRLSEHSGLEVTLDAFNVANRVNIRDLNLAYGGTSLAVPPNPLLQFGAPRDVFGARQLQLGVKLRF</sequence>
<organism evidence="8 9">
    <name type="scientific">Chloracidobacterium sp. N</name>
    <dbReference type="NCBI Taxonomy" id="2821540"/>
    <lineage>
        <taxon>Bacteria</taxon>
        <taxon>Pseudomonadati</taxon>
        <taxon>Acidobacteriota</taxon>
        <taxon>Terriglobia</taxon>
        <taxon>Terriglobales</taxon>
        <taxon>Acidobacteriaceae</taxon>
        <taxon>Chloracidobacterium</taxon>
        <taxon>Chloracidobacterium aggregatum</taxon>
    </lineage>
</organism>
<dbReference type="PROSITE" id="PS51257">
    <property type="entry name" value="PROKAR_LIPOPROTEIN"/>
    <property type="match status" value="1"/>
</dbReference>
<dbReference type="InterPro" id="IPR057601">
    <property type="entry name" value="Oar-like_b-barrel"/>
</dbReference>
<dbReference type="Gene3D" id="2.40.170.20">
    <property type="entry name" value="TonB-dependent receptor, beta-barrel domain"/>
    <property type="match status" value="2"/>
</dbReference>
<evidence type="ECO:0000256" key="5">
    <source>
        <dbReference type="ARBA" id="ARBA00023136"/>
    </source>
</evidence>
<accession>A0ABX8B259</accession>
<keyword evidence="5" id="KW-0472">Membrane</keyword>
<keyword evidence="6" id="KW-0998">Cell outer membrane</keyword>
<dbReference type="SUPFAM" id="SSF56935">
    <property type="entry name" value="Porins"/>
    <property type="match status" value="1"/>
</dbReference>
<dbReference type="SUPFAM" id="SSF49464">
    <property type="entry name" value="Carboxypeptidase regulatory domain-like"/>
    <property type="match status" value="1"/>
</dbReference>
<dbReference type="InterPro" id="IPR008969">
    <property type="entry name" value="CarboxyPept-like_regulatory"/>
</dbReference>
<keyword evidence="3" id="KW-1134">Transmembrane beta strand</keyword>
<name>A0ABX8B259_9BACT</name>
<evidence type="ECO:0000256" key="1">
    <source>
        <dbReference type="ARBA" id="ARBA00004571"/>
    </source>
</evidence>
<proteinExistence type="predicted"/>